<organism evidence="2 3">
    <name type="scientific">Marasmius crinis-equi</name>
    <dbReference type="NCBI Taxonomy" id="585013"/>
    <lineage>
        <taxon>Eukaryota</taxon>
        <taxon>Fungi</taxon>
        <taxon>Dikarya</taxon>
        <taxon>Basidiomycota</taxon>
        <taxon>Agaricomycotina</taxon>
        <taxon>Agaricomycetes</taxon>
        <taxon>Agaricomycetidae</taxon>
        <taxon>Agaricales</taxon>
        <taxon>Marasmiineae</taxon>
        <taxon>Marasmiaceae</taxon>
        <taxon>Marasmius</taxon>
    </lineage>
</organism>
<comment type="caution">
    <text evidence="2">The sequence shown here is derived from an EMBL/GenBank/DDBJ whole genome shotgun (WGS) entry which is preliminary data.</text>
</comment>
<dbReference type="SUPFAM" id="SSF52047">
    <property type="entry name" value="RNI-like"/>
    <property type="match status" value="1"/>
</dbReference>
<proteinExistence type="predicted"/>
<dbReference type="EMBL" id="JBAHYK010000692">
    <property type="protein sequence ID" value="KAL0571951.1"/>
    <property type="molecule type" value="Genomic_DNA"/>
</dbReference>
<evidence type="ECO:0008006" key="4">
    <source>
        <dbReference type="Google" id="ProtNLM"/>
    </source>
</evidence>
<dbReference type="Proteomes" id="UP001465976">
    <property type="component" value="Unassembled WGS sequence"/>
</dbReference>
<feature type="coiled-coil region" evidence="1">
    <location>
        <begin position="58"/>
        <end position="85"/>
    </location>
</feature>
<evidence type="ECO:0000313" key="3">
    <source>
        <dbReference type="Proteomes" id="UP001465976"/>
    </source>
</evidence>
<sequence length="593" mass="67233">AKEVRPAVTSETCKNSSNVMKTPVPYSLEPRLRRLDYIPSHTEQSQLLHVIRVESQHLELCKADLAALLKEQKLLEERIRSHETSVARARAPLSVQRQVPIEVWESIFFIYCSSIHDYSFSYPGHRLRKSLKRAPALIISQICSRWRVIAQASPRLWSSIDIDVQNVRSNIVVPLQLYLDNAKDYPLRIGLQRGAPPSDTPPLPEHGRAAWNTLAPYLSRCRELTLCAFHLDFMGSEGVSFPKLETFYERIGWGFTGREDTLWFWRAIKDAPKPATVITTQLHDMLPFSRLTSLDVKRVGLHSAQRLLAALPSYTQLEHLTIRTFKEEPSIQSSTVMMPVRAPSLRKLSLGRDQHDDDGPDQDVINILFSFLSMPNLRSLDLRCDEQWPSALPTLARLSPLLERVTISVHLSVLTEVIDPSTLSLRDLFQNLPHVTHLELYLGTEKLLCDPDTVPDGEEVARPLYGNGVLSEVLSHLIVKPDCPILLSKLEYLSLRLFPISLDSEVVDVVEDLVASRHVASNVMKDFLLFRSLEEYLVIRGVRESLKPVFLDHSLAARIKECEQKFGIRVVISGSDVPPAVDLSTVMQRLYSE</sequence>
<evidence type="ECO:0000313" key="2">
    <source>
        <dbReference type="EMBL" id="KAL0571951.1"/>
    </source>
</evidence>
<keyword evidence="1" id="KW-0175">Coiled coil</keyword>
<evidence type="ECO:0000256" key="1">
    <source>
        <dbReference type="SAM" id="Coils"/>
    </source>
</evidence>
<feature type="non-terminal residue" evidence="2">
    <location>
        <position position="1"/>
    </location>
</feature>
<gene>
    <name evidence="2" type="ORF">V5O48_010003</name>
</gene>
<accession>A0ABR3F9J8</accession>
<protein>
    <recommendedName>
        <fullName evidence="4">F-box domain-containing protein</fullName>
    </recommendedName>
</protein>
<reference evidence="2 3" key="1">
    <citation type="submission" date="2024-02" db="EMBL/GenBank/DDBJ databases">
        <title>A draft genome for the cacao thread blight pathogen Marasmius crinis-equi.</title>
        <authorList>
            <person name="Cohen S.P."/>
            <person name="Baruah I.K."/>
            <person name="Amoako-Attah I."/>
            <person name="Bukari Y."/>
            <person name="Meinhardt L.W."/>
            <person name="Bailey B.A."/>
        </authorList>
    </citation>
    <scope>NUCLEOTIDE SEQUENCE [LARGE SCALE GENOMIC DNA]</scope>
    <source>
        <strain evidence="2 3">GH-76</strain>
    </source>
</reference>
<dbReference type="Gene3D" id="3.80.10.10">
    <property type="entry name" value="Ribonuclease Inhibitor"/>
    <property type="match status" value="1"/>
</dbReference>
<dbReference type="InterPro" id="IPR032675">
    <property type="entry name" value="LRR_dom_sf"/>
</dbReference>
<keyword evidence="3" id="KW-1185">Reference proteome</keyword>
<name>A0ABR3F9J8_9AGAR</name>